<sequence>MLDDTQVPVLLITTNKHYHDDYSMPVDPSSDFDSDADETVQATKPAWTAVLDGADQFTLDDITNCPLNLLKYPQLVSRLASRLDHAIGLDAFTGMYNAQYGVDLVSPFTRQPILGCIPLGTHHQHAHLGSFVVRRITTKGAVLGNAHLWVAAVYLVIKEHVPRLSQNAALMAAFRKHLKYRLSTFESNLALSGLPGYPMFKVPLGVGLWYCLSGSTALFAENSEMQGQERLRQMWGVARHMGELVEGVCGWPAGDAWQERAAVMRAFAYLMSRKNDGDKMFADVRRLYQASVVVSNKPIKWTPYDMDVDVDPDKEEGEVVVLVDGPPTPDMVQSSPAAWLLDILPLPTIVKLASLVDPQCKFGDVALLPSSLANLPTPQPKTNYGYNYSIPCTDGPTPICPATLRPFVQDVRDRKLWSDRAADVYKCPVDDQLSAYSLFIDFVETRKAYPRSVAELVEYYAVRESGKAAENRPRDTLPRDVVEIAEEVVAAYVRAFDLVREQDGASAVMGVDQFKRVVSKTYNKEKRKEMEDEWVKANGGVRKVKTMFVF</sequence>
<proteinExistence type="predicted"/>
<dbReference type="EMBL" id="MCFL01000010">
    <property type="protein sequence ID" value="ORZ37948.1"/>
    <property type="molecule type" value="Genomic_DNA"/>
</dbReference>
<dbReference type="AlphaFoldDB" id="A0A1Y2HTM4"/>
<dbReference type="Proteomes" id="UP000193411">
    <property type="component" value="Unassembled WGS sequence"/>
</dbReference>
<dbReference type="OrthoDB" id="8120898at2759"/>
<gene>
    <name evidence="1" type="ORF">BCR44DRAFT_55686</name>
</gene>
<name>A0A1Y2HTM4_9FUNG</name>
<evidence type="ECO:0000313" key="1">
    <source>
        <dbReference type="EMBL" id="ORZ37948.1"/>
    </source>
</evidence>
<accession>A0A1Y2HTM4</accession>
<organism evidence="1 2">
    <name type="scientific">Catenaria anguillulae PL171</name>
    <dbReference type="NCBI Taxonomy" id="765915"/>
    <lineage>
        <taxon>Eukaryota</taxon>
        <taxon>Fungi</taxon>
        <taxon>Fungi incertae sedis</taxon>
        <taxon>Blastocladiomycota</taxon>
        <taxon>Blastocladiomycetes</taxon>
        <taxon>Blastocladiales</taxon>
        <taxon>Catenariaceae</taxon>
        <taxon>Catenaria</taxon>
    </lineage>
</organism>
<protein>
    <submittedName>
        <fullName evidence="1">Uncharacterized protein</fullName>
    </submittedName>
</protein>
<comment type="caution">
    <text evidence="1">The sequence shown here is derived from an EMBL/GenBank/DDBJ whole genome shotgun (WGS) entry which is preliminary data.</text>
</comment>
<keyword evidence="2" id="KW-1185">Reference proteome</keyword>
<reference evidence="1 2" key="1">
    <citation type="submission" date="2016-07" db="EMBL/GenBank/DDBJ databases">
        <title>Pervasive Adenine N6-methylation of Active Genes in Fungi.</title>
        <authorList>
            <consortium name="DOE Joint Genome Institute"/>
            <person name="Mondo S.J."/>
            <person name="Dannebaum R.O."/>
            <person name="Kuo R.C."/>
            <person name="Labutti K."/>
            <person name="Haridas S."/>
            <person name="Kuo A."/>
            <person name="Salamov A."/>
            <person name="Ahrendt S.R."/>
            <person name="Lipzen A."/>
            <person name="Sullivan W."/>
            <person name="Andreopoulos W.B."/>
            <person name="Clum A."/>
            <person name="Lindquist E."/>
            <person name="Daum C."/>
            <person name="Ramamoorthy G.K."/>
            <person name="Gryganskyi A."/>
            <person name="Culley D."/>
            <person name="Magnuson J.K."/>
            <person name="James T.Y."/>
            <person name="O'Malley M.A."/>
            <person name="Stajich J.E."/>
            <person name="Spatafora J.W."/>
            <person name="Visel A."/>
            <person name="Grigoriev I.V."/>
        </authorList>
    </citation>
    <scope>NUCLEOTIDE SEQUENCE [LARGE SCALE GENOMIC DNA]</scope>
    <source>
        <strain evidence="1 2">PL171</strain>
    </source>
</reference>
<evidence type="ECO:0000313" key="2">
    <source>
        <dbReference type="Proteomes" id="UP000193411"/>
    </source>
</evidence>